<name>A0A830CHP8_9LAMI</name>
<dbReference type="EMBL" id="BMAC01000359">
    <property type="protein sequence ID" value="GFP94675.1"/>
    <property type="molecule type" value="Genomic_DNA"/>
</dbReference>
<dbReference type="InterPro" id="IPR029055">
    <property type="entry name" value="Ntn_hydrolases_N"/>
</dbReference>
<protein>
    <submittedName>
        <fullName evidence="1">Proteasome subunit alpha type-7-b</fullName>
    </submittedName>
</protein>
<evidence type="ECO:0000313" key="1">
    <source>
        <dbReference type="EMBL" id="GFP94675.1"/>
    </source>
</evidence>
<dbReference type="AlphaFoldDB" id="A0A830CHP8"/>
<sequence>METNKERTEKVMTFLMAKAIKLKSNESCQVLDDYALEASSIKGNVVIGIRGSDTISLIVEKKSAPKLRDSRFQVPDSVNFFSEC</sequence>
<dbReference type="GO" id="GO:0000502">
    <property type="term" value="C:proteasome complex"/>
    <property type="evidence" value="ECO:0007669"/>
    <property type="project" value="UniProtKB-KW"/>
</dbReference>
<organism evidence="1 2">
    <name type="scientific">Phtheirospermum japonicum</name>
    <dbReference type="NCBI Taxonomy" id="374723"/>
    <lineage>
        <taxon>Eukaryota</taxon>
        <taxon>Viridiplantae</taxon>
        <taxon>Streptophyta</taxon>
        <taxon>Embryophyta</taxon>
        <taxon>Tracheophyta</taxon>
        <taxon>Spermatophyta</taxon>
        <taxon>Magnoliopsida</taxon>
        <taxon>eudicotyledons</taxon>
        <taxon>Gunneridae</taxon>
        <taxon>Pentapetalae</taxon>
        <taxon>asterids</taxon>
        <taxon>lamiids</taxon>
        <taxon>Lamiales</taxon>
        <taxon>Orobanchaceae</taxon>
        <taxon>Orobanchaceae incertae sedis</taxon>
        <taxon>Phtheirospermum</taxon>
    </lineage>
</organism>
<gene>
    <name evidence="1" type="ORF">PHJA_001611900</name>
</gene>
<reference evidence="1" key="1">
    <citation type="submission" date="2020-07" db="EMBL/GenBank/DDBJ databases">
        <title>Ethylene signaling mediates host invasion by parasitic plants.</title>
        <authorList>
            <person name="Yoshida S."/>
        </authorList>
    </citation>
    <scope>NUCLEOTIDE SEQUENCE</scope>
    <source>
        <strain evidence="1">Okayama</strain>
    </source>
</reference>
<accession>A0A830CHP8</accession>
<dbReference type="Proteomes" id="UP000653305">
    <property type="component" value="Unassembled WGS sequence"/>
</dbReference>
<dbReference type="SUPFAM" id="SSF56235">
    <property type="entry name" value="N-terminal nucleophile aminohydrolases (Ntn hydrolases)"/>
    <property type="match status" value="1"/>
</dbReference>
<keyword evidence="2" id="KW-1185">Reference proteome</keyword>
<keyword evidence="1" id="KW-0647">Proteasome</keyword>
<proteinExistence type="predicted"/>
<evidence type="ECO:0000313" key="2">
    <source>
        <dbReference type="Proteomes" id="UP000653305"/>
    </source>
</evidence>
<dbReference type="OrthoDB" id="431557at2759"/>
<comment type="caution">
    <text evidence="1">The sequence shown here is derived from an EMBL/GenBank/DDBJ whole genome shotgun (WGS) entry which is preliminary data.</text>
</comment>